<name>A0A9P8PW27_WICPI</name>
<dbReference type="OrthoDB" id="10570012at2759"/>
<comment type="caution">
    <text evidence="2">The sequence shown here is derived from an EMBL/GenBank/DDBJ whole genome shotgun (WGS) entry which is preliminary data.</text>
</comment>
<evidence type="ECO:0000313" key="3">
    <source>
        <dbReference type="Proteomes" id="UP000774326"/>
    </source>
</evidence>
<feature type="compositionally biased region" description="Polar residues" evidence="1">
    <location>
        <begin position="607"/>
        <end position="625"/>
    </location>
</feature>
<dbReference type="InterPro" id="IPR032675">
    <property type="entry name" value="LRR_dom_sf"/>
</dbReference>
<feature type="region of interest" description="Disordered" evidence="1">
    <location>
        <begin position="605"/>
        <end position="630"/>
    </location>
</feature>
<dbReference type="SUPFAM" id="SSF52047">
    <property type="entry name" value="RNI-like"/>
    <property type="match status" value="1"/>
</dbReference>
<reference evidence="2" key="2">
    <citation type="submission" date="2021-01" db="EMBL/GenBank/DDBJ databases">
        <authorList>
            <person name="Schikora-Tamarit M.A."/>
        </authorList>
    </citation>
    <scope>NUCLEOTIDE SEQUENCE</scope>
    <source>
        <strain evidence="2">CBS2887</strain>
    </source>
</reference>
<evidence type="ECO:0000313" key="2">
    <source>
        <dbReference type="EMBL" id="KAH3679517.1"/>
    </source>
</evidence>
<protein>
    <submittedName>
        <fullName evidence="2">Uncharacterized protein</fullName>
    </submittedName>
</protein>
<sequence>MALLNESTETYKRVITQPTMTTEFATNTRSPPLYPQILKLWGDLPNELWLRIIEVSETSTVRKISFIKPELFQVVTDFYEEPTMQNRTHEVLSPEVDCPVPYFSPVYSYGKKHSLQTIFNIRTTLKEIDSAKVLLVELYDTDNIQEIWKTLPTDIVRRVAFMDCVDKIYKYASTVRSMMINSPTGCVFPACLTCTVTSQLFGGLDFEQRRVAYPIFMSQAQDTVLPLLNSYIIEIFEGLDTAFENICLSRLKYLRINKTQLSRYKNLWLPELEESHLSMTYNPREEDMNNSVFCVENIYVPKLRVLRLHRASTADNYTFYHDRYWIPSLEVFFLSSIDFYKDGSIDVFNDLDRVISMGVHEGFLENLFPFLRQNKPNLRQITLYDIKTVSNNFNIWKHFENCPIEDLTIGFCSQYSETFYNNPDIRFPLLPTLQKLTVSQMDSVFHNFFFHLSSENNILELEYTIRVDKVDDEHICFEEHLMDLPAKFPHLKKLTLNYYETPLIARNGATCNMSTFVFPELEELMVYSTHSVNLSVFVKGSQFFKFPKLKKYFLLACGDYKNVYKQILEIRNSAADEDFDTMMNDDDFEDLDEMDISETEELHSYHDNQNGQMTSNTIRPNSAQQAGDEDEHIVKQREMKLESINAMNHFLLDEGVTKSNSLINYDLTSDQTFTSGCSSSNSPPSYDFQFEAPMLENFSVFTLYGDDIDTLTVDKYPCLKSLNLQRCFDGFFKTHIGTLKLHKDNKGQVRVNEFKQLSSFIGNVVYGDDI</sequence>
<gene>
    <name evidence="2" type="ORF">WICPIJ_008603</name>
</gene>
<dbReference type="Gene3D" id="3.80.10.10">
    <property type="entry name" value="Ribonuclease Inhibitor"/>
    <property type="match status" value="1"/>
</dbReference>
<proteinExistence type="predicted"/>
<dbReference type="EMBL" id="JAEUBG010004906">
    <property type="protein sequence ID" value="KAH3679517.1"/>
    <property type="molecule type" value="Genomic_DNA"/>
</dbReference>
<dbReference type="Proteomes" id="UP000774326">
    <property type="component" value="Unassembled WGS sequence"/>
</dbReference>
<accession>A0A9P8PW27</accession>
<dbReference type="AlphaFoldDB" id="A0A9P8PW27"/>
<evidence type="ECO:0000256" key="1">
    <source>
        <dbReference type="SAM" id="MobiDB-lite"/>
    </source>
</evidence>
<organism evidence="2 3">
    <name type="scientific">Wickerhamomyces pijperi</name>
    <name type="common">Yeast</name>
    <name type="synonym">Pichia pijperi</name>
    <dbReference type="NCBI Taxonomy" id="599730"/>
    <lineage>
        <taxon>Eukaryota</taxon>
        <taxon>Fungi</taxon>
        <taxon>Dikarya</taxon>
        <taxon>Ascomycota</taxon>
        <taxon>Saccharomycotina</taxon>
        <taxon>Saccharomycetes</taxon>
        <taxon>Phaffomycetales</taxon>
        <taxon>Wickerhamomycetaceae</taxon>
        <taxon>Wickerhamomyces</taxon>
    </lineage>
</organism>
<keyword evidence="3" id="KW-1185">Reference proteome</keyword>
<reference evidence="2" key="1">
    <citation type="journal article" date="2021" name="Open Biol.">
        <title>Shared evolutionary footprints suggest mitochondrial oxidative damage underlies multiple complex I losses in fungi.</title>
        <authorList>
            <person name="Schikora-Tamarit M.A."/>
            <person name="Marcet-Houben M."/>
            <person name="Nosek J."/>
            <person name="Gabaldon T."/>
        </authorList>
    </citation>
    <scope>NUCLEOTIDE SEQUENCE</scope>
    <source>
        <strain evidence="2">CBS2887</strain>
    </source>
</reference>